<dbReference type="RefSeq" id="WP_168570768.1">
    <property type="nucleotide sequence ID" value="NZ_CP051167.1"/>
</dbReference>
<evidence type="ECO:0000256" key="1">
    <source>
        <dbReference type="SAM" id="MobiDB-lite"/>
    </source>
</evidence>
<reference evidence="2 3" key="1">
    <citation type="submission" date="2020-04" db="EMBL/GenBank/DDBJ databases">
        <authorList>
            <person name="Basu S."/>
            <person name="Maruthanayagam V."/>
            <person name="Chakraborty S."/>
            <person name="Pramanik A."/>
            <person name="Mukherjee J."/>
            <person name="Brink B."/>
        </authorList>
    </citation>
    <scope>NUCLEOTIDE SEQUENCE [LARGE SCALE GENOMIC DNA]</scope>
    <source>
        <strain evidence="2 3">AP17</strain>
    </source>
</reference>
<dbReference type="Proteomes" id="UP000500857">
    <property type="component" value="Chromosome"/>
</dbReference>
<feature type="region of interest" description="Disordered" evidence="1">
    <location>
        <begin position="181"/>
        <end position="203"/>
    </location>
</feature>
<evidence type="ECO:0000313" key="3">
    <source>
        <dbReference type="Proteomes" id="UP000500857"/>
    </source>
</evidence>
<keyword evidence="3" id="KW-1185">Reference proteome</keyword>
<dbReference type="KEGG" id="oxy:HCG48_20160"/>
<dbReference type="EMBL" id="CP051167">
    <property type="protein sequence ID" value="QIZ72620.1"/>
    <property type="molecule type" value="Genomic_DNA"/>
</dbReference>
<organism evidence="2 3">
    <name type="scientific">Oxynema aestuarii AP17</name>
    <dbReference type="NCBI Taxonomy" id="2064643"/>
    <lineage>
        <taxon>Bacteria</taxon>
        <taxon>Bacillati</taxon>
        <taxon>Cyanobacteriota</taxon>
        <taxon>Cyanophyceae</taxon>
        <taxon>Oscillatoriophycideae</taxon>
        <taxon>Oscillatoriales</taxon>
        <taxon>Oscillatoriaceae</taxon>
        <taxon>Oxynema</taxon>
        <taxon>Oxynema aestuarii</taxon>
    </lineage>
</organism>
<sequence>MAQVYSTQELIEILAEERRACLQGKRLNLAANPSIGLPAIDYFIKPEAVQKFSAYQDFKATVHEYQRSHQVSGLIWQTLTVKGKTLQHPRVHDQLIALPGDLEILKAHKEELLEFWDTVTAGMDLYLSLNGGKDHRAIGRSDVEAIARKTEWGIVSKWEKGNFLEMLLQLGWGQPQHASYRRGWPESGSESVHAVRPGEEPIC</sequence>
<accession>A0A6H1U383</accession>
<dbReference type="AlphaFoldDB" id="A0A6H1U383"/>
<evidence type="ECO:0000313" key="2">
    <source>
        <dbReference type="EMBL" id="QIZ72620.1"/>
    </source>
</evidence>
<protein>
    <submittedName>
        <fullName evidence="2">Uncharacterized protein</fullName>
    </submittedName>
</protein>
<gene>
    <name evidence="2" type="ORF">HCG48_20160</name>
</gene>
<proteinExistence type="predicted"/>
<name>A0A6H1U383_9CYAN</name>